<keyword evidence="2" id="KW-1185">Reference proteome</keyword>
<dbReference type="AlphaFoldDB" id="A0A4S3JDN9"/>
<dbReference type="VEuPathDB" id="FungiDB:EYZ11_009311"/>
<name>A0A4S3JDN9_9EURO</name>
<sequence>MYFTTRMPCFMELTINMGRKPRDHAGTDRHH</sequence>
<proteinExistence type="predicted"/>
<dbReference type="Proteomes" id="UP000308092">
    <property type="component" value="Unassembled WGS sequence"/>
</dbReference>
<reference evidence="1 2" key="1">
    <citation type="submission" date="2019-03" db="EMBL/GenBank/DDBJ databases">
        <title>The genome sequence of a newly discovered highly antifungal drug resistant Aspergillus species, Aspergillus tanneri NIH 1004.</title>
        <authorList>
            <person name="Mounaud S."/>
            <person name="Singh I."/>
            <person name="Joardar V."/>
            <person name="Pakala S."/>
            <person name="Pakala S."/>
            <person name="Venepally P."/>
            <person name="Hoover J."/>
            <person name="Nierman W."/>
            <person name="Chung J."/>
            <person name="Losada L."/>
        </authorList>
    </citation>
    <scope>NUCLEOTIDE SEQUENCE [LARGE SCALE GENOMIC DNA]</scope>
    <source>
        <strain evidence="1 2">NIH1004</strain>
    </source>
</reference>
<comment type="caution">
    <text evidence="1">The sequence shown here is derived from an EMBL/GenBank/DDBJ whole genome shotgun (WGS) entry which is preliminary data.</text>
</comment>
<gene>
    <name evidence="1" type="ORF">EYZ11_009311</name>
</gene>
<protein>
    <submittedName>
        <fullName evidence="1">Uncharacterized protein</fullName>
    </submittedName>
</protein>
<evidence type="ECO:0000313" key="1">
    <source>
        <dbReference type="EMBL" id="THC91231.1"/>
    </source>
</evidence>
<dbReference type="EMBL" id="SOSA01000435">
    <property type="protein sequence ID" value="THC91231.1"/>
    <property type="molecule type" value="Genomic_DNA"/>
</dbReference>
<organism evidence="1 2">
    <name type="scientific">Aspergillus tanneri</name>
    <dbReference type="NCBI Taxonomy" id="1220188"/>
    <lineage>
        <taxon>Eukaryota</taxon>
        <taxon>Fungi</taxon>
        <taxon>Dikarya</taxon>
        <taxon>Ascomycota</taxon>
        <taxon>Pezizomycotina</taxon>
        <taxon>Eurotiomycetes</taxon>
        <taxon>Eurotiomycetidae</taxon>
        <taxon>Eurotiales</taxon>
        <taxon>Aspergillaceae</taxon>
        <taxon>Aspergillus</taxon>
        <taxon>Aspergillus subgen. Circumdati</taxon>
    </lineage>
</organism>
<evidence type="ECO:0000313" key="2">
    <source>
        <dbReference type="Proteomes" id="UP000308092"/>
    </source>
</evidence>
<accession>A0A4S3JDN9</accession>